<dbReference type="Gene3D" id="2.30.30.40">
    <property type="entry name" value="SH3 Domains"/>
    <property type="match status" value="1"/>
</dbReference>
<dbReference type="OrthoDB" id="5340910at2759"/>
<evidence type="ECO:0000256" key="3">
    <source>
        <dbReference type="SAM" id="MobiDB-lite"/>
    </source>
</evidence>
<feature type="compositionally biased region" description="Low complexity" evidence="3">
    <location>
        <begin position="187"/>
        <end position="215"/>
    </location>
</feature>
<dbReference type="VEuPathDB" id="FungiDB:BO71DRAFT_416487"/>
<dbReference type="SUPFAM" id="SSF50044">
    <property type="entry name" value="SH3-domain"/>
    <property type="match status" value="1"/>
</dbReference>
<evidence type="ECO:0000313" key="7">
    <source>
        <dbReference type="Proteomes" id="UP000247810"/>
    </source>
</evidence>
<dbReference type="AlphaFoldDB" id="A0A319DL07"/>
<keyword evidence="4" id="KW-1133">Transmembrane helix</keyword>
<feature type="compositionally biased region" description="Polar residues" evidence="3">
    <location>
        <begin position="445"/>
        <end position="463"/>
    </location>
</feature>
<feature type="region of interest" description="Disordered" evidence="3">
    <location>
        <begin position="444"/>
        <end position="463"/>
    </location>
</feature>
<keyword evidence="4" id="KW-0472">Membrane</keyword>
<accession>A0A319DL07</accession>
<evidence type="ECO:0000256" key="4">
    <source>
        <dbReference type="SAM" id="Phobius"/>
    </source>
</evidence>
<keyword evidence="1 2" id="KW-0728">SH3 domain</keyword>
<feature type="region of interest" description="Disordered" evidence="3">
    <location>
        <begin position="73"/>
        <end position="92"/>
    </location>
</feature>
<evidence type="ECO:0000256" key="2">
    <source>
        <dbReference type="PROSITE-ProRule" id="PRU00192"/>
    </source>
</evidence>
<dbReference type="InterPro" id="IPR036028">
    <property type="entry name" value="SH3-like_dom_sf"/>
</dbReference>
<feature type="region of interest" description="Disordered" evidence="3">
    <location>
        <begin position="146"/>
        <end position="165"/>
    </location>
</feature>
<evidence type="ECO:0000313" key="6">
    <source>
        <dbReference type="EMBL" id="PYH98226.1"/>
    </source>
</evidence>
<feature type="region of interest" description="Disordered" evidence="3">
    <location>
        <begin position="186"/>
        <end position="215"/>
    </location>
</feature>
<proteinExistence type="predicted"/>
<feature type="compositionally biased region" description="Low complexity" evidence="3">
    <location>
        <begin position="146"/>
        <end position="156"/>
    </location>
</feature>
<dbReference type="InterPro" id="IPR001452">
    <property type="entry name" value="SH3_domain"/>
</dbReference>
<name>A0A319DL07_9EURO</name>
<organism evidence="6 7">
    <name type="scientific">Aspergillus ellipticus CBS 707.79</name>
    <dbReference type="NCBI Taxonomy" id="1448320"/>
    <lineage>
        <taxon>Eukaryota</taxon>
        <taxon>Fungi</taxon>
        <taxon>Dikarya</taxon>
        <taxon>Ascomycota</taxon>
        <taxon>Pezizomycotina</taxon>
        <taxon>Eurotiomycetes</taxon>
        <taxon>Eurotiomycetidae</taxon>
        <taxon>Eurotiales</taxon>
        <taxon>Aspergillaceae</taxon>
        <taxon>Aspergillus</taxon>
        <taxon>Aspergillus subgen. Circumdati</taxon>
    </lineage>
</organism>
<keyword evidence="4" id="KW-0812">Transmembrane</keyword>
<gene>
    <name evidence="6" type="ORF">BO71DRAFT_416487</name>
</gene>
<dbReference type="PROSITE" id="PS50002">
    <property type="entry name" value="SH3"/>
    <property type="match status" value="1"/>
</dbReference>
<dbReference type="Proteomes" id="UP000247810">
    <property type="component" value="Unassembled WGS sequence"/>
</dbReference>
<feature type="region of interest" description="Disordered" evidence="3">
    <location>
        <begin position="1"/>
        <end position="46"/>
    </location>
</feature>
<protein>
    <recommendedName>
        <fullName evidence="5">SH3 domain-containing protein</fullName>
    </recommendedName>
</protein>
<evidence type="ECO:0000259" key="5">
    <source>
        <dbReference type="PROSITE" id="PS50002"/>
    </source>
</evidence>
<sequence>MRHPTADSNDGIVRRDPQIAQASAAPYSSYGSSSGYSSGQWDSGSSAQTMYGQQAVAGTAGAAGAAASPAAAGAGTGATVASDGSWSAAQGSTGAATGAEAAGAGAAPVAGAATTWQGTAAGAAAAEPVASVAAAQPSTVAAAAEPVAPATESTATDTVAKAEPSVWTAQVPTNSPTVWKPTTTLQTSAIPTPSTPTSTLDIQPSSTTTDSAATATSTSVLAVPGHTSTSPGTKAAIGLCVTFAVIACVGFLMWTLHKKKRALQDAIANHYRTEKRTPPPPKPSTMKKAAAAVYSGGAATLRASADAAKTFQSQIPVRLKELEVPKPAYEPIKDLTLLVYATGCNALRSTRGFVKSTWRKTKVRVPRPASAYEPADHNGTLRDGFRQLHHSYLDLPGTSPFRLPEVHCSTDTLVGDVGRLKEVVSSTPPRAERSKLPEAKVATLDTVSPQTSSKSSTPAVSRSPTLEIPTIELPTSPGAPPISMARVYRVDMDFRAVSPEHIELKEGQTAILHLIYEDGWALVTVLETNQEGLVPRACFSAQPVRNQAQYLGNNIHISTEGIPRSLSSGTPTEAGSDGDLGRFYSTCVSPEPPVLAPERPSPQRLKSLPSLASLFRSAHSFKSMV</sequence>
<dbReference type="SMART" id="SM00326">
    <property type="entry name" value="SH3"/>
    <property type="match status" value="1"/>
</dbReference>
<dbReference type="EMBL" id="KZ825814">
    <property type="protein sequence ID" value="PYH98226.1"/>
    <property type="molecule type" value="Genomic_DNA"/>
</dbReference>
<feature type="domain" description="SH3" evidence="5">
    <location>
        <begin position="483"/>
        <end position="544"/>
    </location>
</feature>
<feature type="region of interest" description="Disordered" evidence="3">
    <location>
        <begin position="562"/>
        <end position="581"/>
    </location>
</feature>
<keyword evidence="7" id="KW-1185">Reference proteome</keyword>
<feature type="compositionally biased region" description="Low complexity" evidence="3">
    <location>
        <begin position="20"/>
        <end position="46"/>
    </location>
</feature>
<feature type="transmembrane region" description="Helical" evidence="4">
    <location>
        <begin position="235"/>
        <end position="256"/>
    </location>
</feature>
<evidence type="ECO:0000256" key="1">
    <source>
        <dbReference type="ARBA" id="ARBA00022443"/>
    </source>
</evidence>
<reference evidence="6 7" key="1">
    <citation type="submission" date="2018-02" db="EMBL/GenBank/DDBJ databases">
        <title>The genomes of Aspergillus section Nigri reveals drivers in fungal speciation.</title>
        <authorList>
            <consortium name="DOE Joint Genome Institute"/>
            <person name="Vesth T.C."/>
            <person name="Nybo J."/>
            <person name="Theobald S."/>
            <person name="Brandl J."/>
            <person name="Frisvad J.C."/>
            <person name="Nielsen K.F."/>
            <person name="Lyhne E.K."/>
            <person name="Kogle M.E."/>
            <person name="Kuo A."/>
            <person name="Riley R."/>
            <person name="Clum A."/>
            <person name="Nolan M."/>
            <person name="Lipzen A."/>
            <person name="Salamov A."/>
            <person name="Henrissat B."/>
            <person name="Wiebenga A."/>
            <person name="De vries R.P."/>
            <person name="Grigoriev I.V."/>
            <person name="Mortensen U.H."/>
            <person name="Andersen M.R."/>
            <person name="Baker S.E."/>
        </authorList>
    </citation>
    <scope>NUCLEOTIDE SEQUENCE [LARGE SCALE GENOMIC DNA]</scope>
    <source>
        <strain evidence="6 7">CBS 707.79</strain>
    </source>
</reference>